<reference evidence="1" key="1">
    <citation type="submission" date="2020-08" db="EMBL/GenBank/DDBJ databases">
        <title>Multicomponent nature underlies the extraordinary mechanical properties of spider dragline silk.</title>
        <authorList>
            <person name="Kono N."/>
            <person name="Nakamura H."/>
            <person name="Mori M."/>
            <person name="Yoshida Y."/>
            <person name="Ohtoshi R."/>
            <person name="Malay A.D."/>
            <person name="Moran D.A.P."/>
            <person name="Tomita M."/>
            <person name="Numata K."/>
            <person name="Arakawa K."/>
        </authorList>
    </citation>
    <scope>NUCLEOTIDE SEQUENCE</scope>
</reference>
<accession>A0A8X6TJU8</accession>
<keyword evidence="2" id="KW-1185">Reference proteome</keyword>
<gene>
    <name evidence="1" type="ORF">NPIL_413661</name>
</gene>
<evidence type="ECO:0000313" key="2">
    <source>
        <dbReference type="Proteomes" id="UP000887013"/>
    </source>
</evidence>
<sequence length="90" mass="10054">MGRPVVREAPGYLAEHIGSQRPMCKFSVGSYTEQLATLRPIGIKLLSYPPPMTNRKTSFKQTFAFSLAHSSLITLNAWIPSCLIETLIWS</sequence>
<proteinExistence type="predicted"/>
<comment type="caution">
    <text evidence="1">The sequence shown here is derived from an EMBL/GenBank/DDBJ whole genome shotgun (WGS) entry which is preliminary data.</text>
</comment>
<protein>
    <submittedName>
        <fullName evidence="1">Uncharacterized protein</fullName>
    </submittedName>
</protein>
<dbReference type="Proteomes" id="UP000887013">
    <property type="component" value="Unassembled WGS sequence"/>
</dbReference>
<evidence type="ECO:0000313" key="1">
    <source>
        <dbReference type="EMBL" id="GFT22737.1"/>
    </source>
</evidence>
<dbReference type="AlphaFoldDB" id="A0A8X6TJU8"/>
<name>A0A8X6TJU8_NEPPI</name>
<organism evidence="1 2">
    <name type="scientific">Nephila pilipes</name>
    <name type="common">Giant wood spider</name>
    <name type="synonym">Nephila maculata</name>
    <dbReference type="NCBI Taxonomy" id="299642"/>
    <lineage>
        <taxon>Eukaryota</taxon>
        <taxon>Metazoa</taxon>
        <taxon>Ecdysozoa</taxon>
        <taxon>Arthropoda</taxon>
        <taxon>Chelicerata</taxon>
        <taxon>Arachnida</taxon>
        <taxon>Araneae</taxon>
        <taxon>Araneomorphae</taxon>
        <taxon>Entelegynae</taxon>
        <taxon>Araneoidea</taxon>
        <taxon>Nephilidae</taxon>
        <taxon>Nephila</taxon>
    </lineage>
</organism>
<dbReference type="EMBL" id="BMAW01106151">
    <property type="protein sequence ID" value="GFT22737.1"/>
    <property type="molecule type" value="Genomic_DNA"/>
</dbReference>